<dbReference type="GO" id="GO:0020037">
    <property type="term" value="F:heme binding"/>
    <property type="evidence" value="ECO:0007669"/>
    <property type="project" value="InterPro"/>
</dbReference>
<reference evidence="11 12" key="1">
    <citation type="submission" date="2014-04" db="EMBL/GenBank/DDBJ databases">
        <authorList>
            <consortium name="DOE Joint Genome Institute"/>
            <person name="Kuo A."/>
            <person name="Ruytinx J."/>
            <person name="Rineau F."/>
            <person name="Colpaert J."/>
            <person name="Kohler A."/>
            <person name="Nagy L.G."/>
            <person name="Floudas D."/>
            <person name="Copeland A."/>
            <person name="Barry K.W."/>
            <person name="Cichocki N."/>
            <person name="Veneault-Fourrey C."/>
            <person name="LaButti K."/>
            <person name="Lindquist E.A."/>
            <person name="Lipzen A."/>
            <person name="Lundell T."/>
            <person name="Morin E."/>
            <person name="Murat C."/>
            <person name="Sun H."/>
            <person name="Tunlid A."/>
            <person name="Henrissat B."/>
            <person name="Grigoriev I.V."/>
            <person name="Hibbett D.S."/>
            <person name="Martin F."/>
            <person name="Nordberg H.P."/>
            <person name="Cantor M.N."/>
            <person name="Hua S.X."/>
        </authorList>
    </citation>
    <scope>NUCLEOTIDE SEQUENCE [LARGE SCALE GENOMIC DNA]</scope>
    <source>
        <strain evidence="11 12">UH-Slu-Lm8-n1</strain>
    </source>
</reference>
<evidence type="ECO:0000256" key="7">
    <source>
        <dbReference type="ARBA" id="ARBA00023004"/>
    </source>
</evidence>
<evidence type="ECO:0000256" key="4">
    <source>
        <dbReference type="ARBA" id="ARBA00022617"/>
    </source>
</evidence>
<keyword evidence="4 9" id="KW-0349">Heme</keyword>
<evidence type="ECO:0000256" key="3">
    <source>
        <dbReference type="ARBA" id="ARBA00010617"/>
    </source>
</evidence>
<comment type="similarity">
    <text evidence="3 10">Belongs to the cytochrome P450 family.</text>
</comment>
<dbReference type="EMBL" id="KN836032">
    <property type="protein sequence ID" value="KIK33080.1"/>
    <property type="molecule type" value="Genomic_DNA"/>
</dbReference>
<dbReference type="InterPro" id="IPR050364">
    <property type="entry name" value="Cytochrome_P450_fung"/>
</dbReference>
<gene>
    <name evidence="11" type="ORF">CY34DRAFT_18610</name>
</gene>
<keyword evidence="12" id="KW-1185">Reference proteome</keyword>
<dbReference type="SUPFAM" id="SSF48264">
    <property type="entry name" value="Cytochrome P450"/>
    <property type="match status" value="1"/>
</dbReference>
<keyword evidence="6 10" id="KW-0560">Oxidoreductase</keyword>
<evidence type="ECO:0000313" key="12">
    <source>
        <dbReference type="Proteomes" id="UP000054485"/>
    </source>
</evidence>
<dbReference type="PRINTS" id="PR00463">
    <property type="entry name" value="EP450I"/>
</dbReference>
<dbReference type="InParanoid" id="A0A0C9Z6G0"/>
<dbReference type="OrthoDB" id="2685000at2759"/>
<dbReference type="Proteomes" id="UP000054485">
    <property type="component" value="Unassembled WGS sequence"/>
</dbReference>
<accession>A0A0C9Z6G0</accession>
<reference evidence="12" key="2">
    <citation type="submission" date="2015-01" db="EMBL/GenBank/DDBJ databases">
        <title>Evolutionary Origins and Diversification of the Mycorrhizal Mutualists.</title>
        <authorList>
            <consortium name="DOE Joint Genome Institute"/>
            <consortium name="Mycorrhizal Genomics Consortium"/>
            <person name="Kohler A."/>
            <person name="Kuo A."/>
            <person name="Nagy L.G."/>
            <person name="Floudas D."/>
            <person name="Copeland A."/>
            <person name="Barry K.W."/>
            <person name="Cichocki N."/>
            <person name="Veneault-Fourrey C."/>
            <person name="LaButti K."/>
            <person name="Lindquist E.A."/>
            <person name="Lipzen A."/>
            <person name="Lundell T."/>
            <person name="Morin E."/>
            <person name="Murat C."/>
            <person name="Riley R."/>
            <person name="Ohm R."/>
            <person name="Sun H."/>
            <person name="Tunlid A."/>
            <person name="Henrissat B."/>
            <person name="Grigoriev I.V."/>
            <person name="Hibbett D.S."/>
            <person name="Martin F."/>
        </authorList>
    </citation>
    <scope>NUCLEOTIDE SEQUENCE [LARGE SCALE GENOMIC DNA]</scope>
    <source>
        <strain evidence="12">UH-Slu-Lm8-n1</strain>
    </source>
</reference>
<comment type="cofactor">
    <cofactor evidence="1 9">
        <name>heme</name>
        <dbReference type="ChEBI" id="CHEBI:30413"/>
    </cofactor>
</comment>
<evidence type="ECO:0000256" key="9">
    <source>
        <dbReference type="PIRSR" id="PIRSR602401-1"/>
    </source>
</evidence>
<name>A0A0C9Z6G0_9AGAM</name>
<proteinExistence type="inferred from homology"/>
<organism evidence="11 12">
    <name type="scientific">Suillus luteus UH-Slu-Lm8-n1</name>
    <dbReference type="NCBI Taxonomy" id="930992"/>
    <lineage>
        <taxon>Eukaryota</taxon>
        <taxon>Fungi</taxon>
        <taxon>Dikarya</taxon>
        <taxon>Basidiomycota</taxon>
        <taxon>Agaricomycotina</taxon>
        <taxon>Agaricomycetes</taxon>
        <taxon>Agaricomycetidae</taxon>
        <taxon>Boletales</taxon>
        <taxon>Suillineae</taxon>
        <taxon>Suillaceae</taxon>
        <taxon>Suillus</taxon>
    </lineage>
</organism>
<comment type="pathway">
    <text evidence="2">Secondary metabolite biosynthesis.</text>
</comment>
<dbReference type="GO" id="GO:0016705">
    <property type="term" value="F:oxidoreductase activity, acting on paired donors, with incorporation or reduction of molecular oxygen"/>
    <property type="evidence" value="ECO:0007669"/>
    <property type="project" value="InterPro"/>
</dbReference>
<evidence type="ECO:0000256" key="2">
    <source>
        <dbReference type="ARBA" id="ARBA00005179"/>
    </source>
</evidence>
<feature type="binding site" description="axial binding residue" evidence="9">
    <location>
        <position position="120"/>
    </location>
    <ligand>
        <name>heme</name>
        <dbReference type="ChEBI" id="CHEBI:30413"/>
    </ligand>
    <ligandPart>
        <name>Fe</name>
        <dbReference type="ChEBI" id="CHEBI:18248"/>
    </ligandPart>
</feature>
<protein>
    <recommendedName>
        <fullName evidence="13">Cytochrome P450</fullName>
    </recommendedName>
</protein>
<dbReference type="Gene3D" id="1.10.630.10">
    <property type="entry name" value="Cytochrome P450"/>
    <property type="match status" value="1"/>
</dbReference>
<dbReference type="AlphaFoldDB" id="A0A0C9Z6G0"/>
<dbReference type="InterPro" id="IPR002401">
    <property type="entry name" value="Cyt_P450_E_grp-I"/>
</dbReference>
<dbReference type="InterPro" id="IPR001128">
    <property type="entry name" value="Cyt_P450"/>
</dbReference>
<dbReference type="GO" id="GO:0005506">
    <property type="term" value="F:iron ion binding"/>
    <property type="evidence" value="ECO:0007669"/>
    <property type="project" value="InterPro"/>
</dbReference>
<evidence type="ECO:0000256" key="5">
    <source>
        <dbReference type="ARBA" id="ARBA00022723"/>
    </source>
</evidence>
<keyword evidence="7 9" id="KW-0408">Iron</keyword>
<evidence type="ECO:0000256" key="1">
    <source>
        <dbReference type="ARBA" id="ARBA00001971"/>
    </source>
</evidence>
<evidence type="ECO:0008006" key="13">
    <source>
        <dbReference type="Google" id="ProtNLM"/>
    </source>
</evidence>
<keyword evidence="8 10" id="KW-0503">Monooxygenase</keyword>
<evidence type="ECO:0000256" key="6">
    <source>
        <dbReference type="ARBA" id="ARBA00023002"/>
    </source>
</evidence>
<evidence type="ECO:0000256" key="8">
    <source>
        <dbReference type="ARBA" id="ARBA00023033"/>
    </source>
</evidence>
<evidence type="ECO:0000256" key="10">
    <source>
        <dbReference type="RuleBase" id="RU000461"/>
    </source>
</evidence>
<dbReference type="GO" id="GO:0004497">
    <property type="term" value="F:monooxygenase activity"/>
    <property type="evidence" value="ECO:0007669"/>
    <property type="project" value="UniProtKB-KW"/>
</dbReference>
<dbReference type="InterPro" id="IPR036396">
    <property type="entry name" value="Cyt_P450_sf"/>
</dbReference>
<keyword evidence="5 9" id="KW-0479">Metal-binding</keyword>
<dbReference type="Pfam" id="PF00067">
    <property type="entry name" value="p450"/>
    <property type="match status" value="2"/>
</dbReference>
<dbReference type="PANTHER" id="PTHR46300:SF1">
    <property type="entry name" value="P450, PUTATIVE (EUROFUNG)-RELATED"/>
    <property type="match status" value="1"/>
</dbReference>
<evidence type="ECO:0000313" key="11">
    <source>
        <dbReference type="EMBL" id="KIK33080.1"/>
    </source>
</evidence>
<dbReference type="STRING" id="930992.A0A0C9Z6G0"/>
<dbReference type="InterPro" id="IPR017972">
    <property type="entry name" value="Cyt_P450_CS"/>
</dbReference>
<sequence>MAYLAGAFFGAGTETTAMAICTVLMAAAHFPEEQARVQDELDEVIGRKRGVPHRTTQDVIWENYCIPAGTTVVGNHWAISRDPEVYPEPNAFKPQRWIDDEGRLRNDLAFFVFGFGRRVCPGQHVAHRLQSVFINSVLILWAFQLSLDHTKPQDDMGFTNVAMPNAPCAIKFKTRIPEVELRRMLQNYPEAG</sequence>
<dbReference type="PANTHER" id="PTHR46300">
    <property type="entry name" value="P450, PUTATIVE (EUROFUNG)-RELATED-RELATED"/>
    <property type="match status" value="1"/>
</dbReference>
<dbReference type="PROSITE" id="PS00086">
    <property type="entry name" value="CYTOCHROME_P450"/>
    <property type="match status" value="1"/>
</dbReference>
<dbReference type="HOGENOM" id="CLU_001570_20_0_1"/>